<evidence type="ECO:0000256" key="4">
    <source>
        <dbReference type="SAM" id="MobiDB-lite"/>
    </source>
</evidence>
<evidence type="ECO:0000256" key="1">
    <source>
        <dbReference type="ARBA" id="ARBA00008361"/>
    </source>
</evidence>
<dbReference type="Gene3D" id="3.40.50.150">
    <property type="entry name" value="Vaccinia Virus protein VP39"/>
    <property type="match status" value="1"/>
</dbReference>
<comment type="similarity">
    <text evidence="1">Belongs to the methyltransferase superfamily.</text>
</comment>
<sequence>MSAEDRKFSTNRDILPDQNSSYGTQEYWDKRYGTEAPETAFDWFLKPEQCLPLMRDLIPSKESRILMLGCGNSALGEAMYDEGWRNIVNIDYSGTLIQNMKALHSETRPEMEWLEMDIRKLDFPDGVFDIALDKGTMDAMITEKGDVWNPSEEVQKNCNAEVDEVIRILKNTTSAKFIYLTFGQPHFRKRYLKREGWDLEVRDVGDGVGFNYFLYVLTRSTKP</sequence>
<dbReference type="GO" id="GO:0032259">
    <property type="term" value="P:methylation"/>
    <property type="evidence" value="ECO:0007669"/>
    <property type="project" value="UniProtKB-KW"/>
</dbReference>
<keyword evidence="3" id="KW-0808">Transferase</keyword>
<dbReference type="InterPro" id="IPR029063">
    <property type="entry name" value="SAM-dependent_MTases_sf"/>
</dbReference>
<evidence type="ECO:0000259" key="5">
    <source>
        <dbReference type="Pfam" id="PF13649"/>
    </source>
</evidence>
<protein>
    <submittedName>
        <fullName evidence="6">Predicted spermine/spermidine synthase</fullName>
    </submittedName>
</protein>
<feature type="domain" description="Methyltransferase" evidence="5">
    <location>
        <begin position="65"/>
        <end position="134"/>
    </location>
</feature>
<reference evidence="6" key="1">
    <citation type="submission" date="2014-08" db="EMBL/GenBank/DDBJ databases">
        <authorList>
            <person name="Sharma Rahul"/>
            <person name="Thines Marco"/>
        </authorList>
    </citation>
    <scope>NUCLEOTIDE SEQUENCE</scope>
</reference>
<dbReference type="PANTHER" id="PTHR12176">
    <property type="entry name" value="SAM-DEPENDENT METHYLTRANSFERASE SUPERFAMILY PROTEIN"/>
    <property type="match status" value="1"/>
</dbReference>
<name>A0A0F7SEW8_PHARH</name>
<keyword evidence="2" id="KW-0489">Methyltransferase</keyword>
<dbReference type="AlphaFoldDB" id="A0A0F7SEW8"/>
<accession>A0A0F7SEW8</accession>
<organism evidence="6">
    <name type="scientific">Phaffia rhodozyma</name>
    <name type="common">Yeast</name>
    <name type="synonym">Xanthophyllomyces dendrorhous</name>
    <dbReference type="NCBI Taxonomy" id="264483"/>
    <lineage>
        <taxon>Eukaryota</taxon>
        <taxon>Fungi</taxon>
        <taxon>Dikarya</taxon>
        <taxon>Basidiomycota</taxon>
        <taxon>Agaricomycotina</taxon>
        <taxon>Tremellomycetes</taxon>
        <taxon>Cystofilobasidiales</taxon>
        <taxon>Mrakiaceae</taxon>
        <taxon>Phaffia</taxon>
    </lineage>
</organism>
<dbReference type="PANTHER" id="PTHR12176:SF80">
    <property type="entry name" value="EEF1A LYSINE METHYLTRANSFERASE 4"/>
    <property type="match status" value="1"/>
</dbReference>
<evidence type="ECO:0000256" key="3">
    <source>
        <dbReference type="ARBA" id="ARBA00022679"/>
    </source>
</evidence>
<dbReference type="InterPro" id="IPR041698">
    <property type="entry name" value="Methyltransf_25"/>
</dbReference>
<evidence type="ECO:0000256" key="2">
    <source>
        <dbReference type="ARBA" id="ARBA00022603"/>
    </source>
</evidence>
<dbReference type="GO" id="GO:0008168">
    <property type="term" value="F:methyltransferase activity"/>
    <property type="evidence" value="ECO:0007669"/>
    <property type="project" value="UniProtKB-KW"/>
</dbReference>
<dbReference type="InterPro" id="IPR051419">
    <property type="entry name" value="Lys/N-term_MeTrsfase_sf"/>
</dbReference>
<dbReference type="EMBL" id="LN483167">
    <property type="protein sequence ID" value="CDZ97181.1"/>
    <property type="molecule type" value="Genomic_DNA"/>
</dbReference>
<proteinExistence type="inferred from homology"/>
<feature type="region of interest" description="Disordered" evidence="4">
    <location>
        <begin position="1"/>
        <end position="22"/>
    </location>
</feature>
<dbReference type="Pfam" id="PF13649">
    <property type="entry name" value="Methyltransf_25"/>
    <property type="match status" value="1"/>
</dbReference>
<evidence type="ECO:0000313" key="6">
    <source>
        <dbReference type="EMBL" id="CDZ97181.1"/>
    </source>
</evidence>
<feature type="compositionally biased region" description="Basic and acidic residues" evidence="4">
    <location>
        <begin position="1"/>
        <end position="10"/>
    </location>
</feature>
<dbReference type="SUPFAM" id="SSF53335">
    <property type="entry name" value="S-adenosyl-L-methionine-dependent methyltransferases"/>
    <property type="match status" value="1"/>
</dbReference>